<dbReference type="Pfam" id="PF00096">
    <property type="entry name" value="zf-C2H2"/>
    <property type="match status" value="1"/>
</dbReference>
<dbReference type="Gene3D" id="3.30.160.60">
    <property type="entry name" value="Classic Zinc Finger"/>
    <property type="match status" value="4"/>
</dbReference>
<dbReference type="SUPFAM" id="SSF57667">
    <property type="entry name" value="beta-beta-alpha zinc fingers"/>
    <property type="match status" value="2"/>
</dbReference>
<evidence type="ECO:0000259" key="8">
    <source>
        <dbReference type="PROSITE" id="PS50157"/>
    </source>
</evidence>
<comment type="subcellular location">
    <subcellularLocation>
        <location evidence="1">Nucleus</location>
    </subcellularLocation>
</comment>
<dbReference type="GO" id="GO:0000978">
    <property type="term" value="F:RNA polymerase II cis-regulatory region sequence-specific DNA binding"/>
    <property type="evidence" value="ECO:0007669"/>
    <property type="project" value="TreeGrafter"/>
</dbReference>
<evidence type="ECO:0000256" key="7">
    <source>
        <dbReference type="PROSITE-ProRule" id="PRU00042"/>
    </source>
</evidence>
<evidence type="ECO:0000313" key="9">
    <source>
        <dbReference type="EMBL" id="OAF65438.1"/>
    </source>
</evidence>
<dbReference type="GO" id="GO:0008270">
    <property type="term" value="F:zinc ion binding"/>
    <property type="evidence" value="ECO:0007669"/>
    <property type="project" value="UniProtKB-KW"/>
</dbReference>
<gene>
    <name evidence="9" type="ORF">A3Q56_06873</name>
</gene>
<evidence type="ECO:0000256" key="6">
    <source>
        <dbReference type="ARBA" id="ARBA00023242"/>
    </source>
</evidence>
<dbReference type="InterPro" id="IPR013087">
    <property type="entry name" value="Znf_C2H2_type"/>
</dbReference>
<keyword evidence="4 7" id="KW-0863">Zinc-finger</keyword>
<feature type="domain" description="C2H2-type" evidence="8">
    <location>
        <begin position="75"/>
        <end position="102"/>
    </location>
</feature>
<proteinExistence type="predicted"/>
<protein>
    <recommendedName>
        <fullName evidence="8">C2H2-type domain-containing protein</fullName>
    </recommendedName>
</protein>
<evidence type="ECO:0000256" key="4">
    <source>
        <dbReference type="ARBA" id="ARBA00022771"/>
    </source>
</evidence>
<dbReference type="AlphaFoldDB" id="A0A177ATT4"/>
<dbReference type="EMBL" id="LWCA01001293">
    <property type="protein sequence ID" value="OAF65438.1"/>
    <property type="molecule type" value="Genomic_DNA"/>
</dbReference>
<evidence type="ECO:0000256" key="1">
    <source>
        <dbReference type="ARBA" id="ARBA00004123"/>
    </source>
</evidence>
<dbReference type="GO" id="GO:0005634">
    <property type="term" value="C:nucleus"/>
    <property type="evidence" value="ECO:0007669"/>
    <property type="project" value="UniProtKB-SubCell"/>
</dbReference>
<accession>A0A177ATT4</accession>
<keyword evidence="5" id="KW-0862">Zinc</keyword>
<feature type="non-terminal residue" evidence="9">
    <location>
        <position position="1"/>
    </location>
</feature>
<feature type="domain" description="C2H2-type" evidence="8">
    <location>
        <begin position="133"/>
        <end position="162"/>
    </location>
</feature>
<dbReference type="Proteomes" id="UP000078046">
    <property type="component" value="Unassembled WGS sequence"/>
</dbReference>
<dbReference type="PANTHER" id="PTHR45718">
    <property type="entry name" value="TRANSCRIPTIONAL ACTIVATOR CUBITUS INTERRUPTUS"/>
    <property type="match status" value="1"/>
</dbReference>
<evidence type="ECO:0000313" key="10">
    <source>
        <dbReference type="Proteomes" id="UP000078046"/>
    </source>
</evidence>
<dbReference type="InterPro" id="IPR036236">
    <property type="entry name" value="Znf_C2H2_sf"/>
</dbReference>
<dbReference type="PANTHER" id="PTHR45718:SF4">
    <property type="entry name" value="TRANSCRIPTIONAL ACTIVATOR CUBITUS INTERRUPTUS"/>
    <property type="match status" value="1"/>
</dbReference>
<organism evidence="9 10">
    <name type="scientific">Intoshia linei</name>
    <dbReference type="NCBI Taxonomy" id="1819745"/>
    <lineage>
        <taxon>Eukaryota</taxon>
        <taxon>Metazoa</taxon>
        <taxon>Spiralia</taxon>
        <taxon>Lophotrochozoa</taxon>
        <taxon>Mesozoa</taxon>
        <taxon>Orthonectida</taxon>
        <taxon>Rhopaluridae</taxon>
        <taxon>Intoshia</taxon>
    </lineage>
</organism>
<evidence type="ECO:0000256" key="3">
    <source>
        <dbReference type="ARBA" id="ARBA00022737"/>
    </source>
</evidence>
<comment type="caution">
    <text evidence="9">The sequence shown here is derived from an EMBL/GenBank/DDBJ whole genome shotgun (WGS) entry which is preliminary data.</text>
</comment>
<name>A0A177ATT4_9BILA</name>
<dbReference type="FunFam" id="3.30.160.60:FF:000031">
    <property type="entry name" value="GLI family zinc finger 3"/>
    <property type="match status" value="1"/>
</dbReference>
<evidence type="ECO:0000256" key="2">
    <source>
        <dbReference type="ARBA" id="ARBA00022723"/>
    </source>
</evidence>
<dbReference type="OrthoDB" id="3214149at2759"/>
<dbReference type="GO" id="GO:0000981">
    <property type="term" value="F:DNA-binding transcription factor activity, RNA polymerase II-specific"/>
    <property type="evidence" value="ECO:0007669"/>
    <property type="project" value="TreeGrafter"/>
</dbReference>
<evidence type="ECO:0000256" key="5">
    <source>
        <dbReference type="ARBA" id="ARBA00022833"/>
    </source>
</evidence>
<dbReference type="PROSITE" id="PS50157">
    <property type="entry name" value="ZINC_FINGER_C2H2_2"/>
    <property type="match status" value="4"/>
</dbReference>
<feature type="domain" description="C2H2-type" evidence="8">
    <location>
        <begin position="103"/>
        <end position="132"/>
    </location>
</feature>
<keyword evidence="3" id="KW-0677">Repeat</keyword>
<dbReference type="SMART" id="SM00355">
    <property type="entry name" value="ZnF_C2H2"/>
    <property type="match status" value="5"/>
</dbReference>
<reference evidence="9 10" key="1">
    <citation type="submission" date="2016-04" db="EMBL/GenBank/DDBJ databases">
        <title>The genome of Intoshia linei affirms orthonectids as highly simplified spiralians.</title>
        <authorList>
            <person name="Mikhailov K.V."/>
            <person name="Slusarev G.S."/>
            <person name="Nikitin M.A."/>
            <person name="Logacheva M.D."/>
            <person name="Penin A."/>
            <person name="Aleoshin V."/>
            <person name="Panchin Y.V."/>
        </authorList>
    </citation>
    <scope>NUCLEOTIDE SEQUENCE [LARGE SCALE GENOMIC DNA]</scope>
    <source>
        <strain evidence="9">Intl2013</strain>
        <tissue evidence="9">Whole animal</tissue>
    </source>
</reference>
<keyword evidence="6" id="KW-0539">Nucleus</keyword>
<keyword evidence="2" id="KW-0479">Metal-binding</keyword>
<dbReference type="PROSITE" id="PS00028">
    <property type="entry name" value="ZINC_FINGER_C2H2_1"/>
    <property type="match status" value="3"/>
</dbReference>
<sequence>TKILSIDLPDSCYLDLFANNPKAEKHRSDSYECEWSDESSELCNEYFVTIDDLVNHIDKTHIMGSNQNYHICYWSDCSRLLKPFKARYKLVNHIRVHTGEKPFHCNYPNCTKKFARCENMKIHVRTHTGEKPFKCLYEGCIKRFANSSDRKKHGLVHTDDKYYNCPHEDCNKKYSHPSSLRKHMKKH</sequence>
<dbReference type="FunFam" id="3.30.160.60:FF:000125">
    <property type="entry name" value="Putative zinc finger protein 143"/>
    <property type="match status" value="2"/>
</dbReference>
<dbReference type="Pfam" id="PF23561">
    <property type="entry name" value="zf-C2H2_15"/>
    <property type="match status" value="1"/>
</dbReference>
<dbReference type="InterPro" id="IPR043359">
    <property type="entry name" value="GLI-like"/>
</dbReference>
<feature type="domain" description="C2H2-type" evidence="8">
    <location>
        <begin position="163"/>
        <end position="187"/>
    </location>
</feature>
<dbReference type="InterPro" id="IPR056436">
    <property type="entry name" value="Znf-C2H2_ZIC1-5/GLI1-3-like"/>
</dbReference>
<keyword evidence="10" id="KW-1185">Reference proteome</keyword>